<organism evidence="7 8">
    <name type="scientific">Corynebacterium endometrii</name>
    <dbReference type="NCBI Taxonomy" id="2488819"/>
    <lineage>
        <taxon>Bacteria</taxon>
        <taxon>Bacillati</taxon>
        <taxon>Actinomycetota</taxon>
        <taxon>Actinomycetes</taxon>
        <taxon>Mycobacteriales</taxon>
        <taxon>Corynebacteriaceae</taxon>
        <taxon>Corynebacterium</taxon>
    </lineage>
</organism>
<feature type="transmembrane region" description="Helical" evidence="5">
    <location>
        <begin position="48"/>
        <end position="72"/>
    </location>
</feature>
<dbReference type="GO" id="GO:0140359">
    <property type="term" value="F:ABC-type transporter activity"/>
    <property type="evidence" value="ECO:0007669"/>
    <property type="project" value="InterPro"/>
</dbReference>
<dbReference type="EMBL" id="CP039247">
    <property type="protein sequence ID" value="QCB28477.1"/>
    <property type="molecule type" value="Genomic_DNA"/>
</dbReference>
<gene>
    <name evidence="7" type="ORF">CENDO_05990</name>
</gene>
<accession>A0A4P7QI51</accession>
<dbReference type="Pfam" id="PF12698">
    <property type="entry name" value="ABC2_membrane_3"/>
    <property type="match status" value="1"/>
</dbReference>
<keyword evidence="2 5" id="KW-0812">Transmembrane</keyword>
<name>A0A4P7QI51_9CORY</name>
<feature type="transmembrane region" description="Helical" evidence="5">
    <location>
        <begin position="124"/>
        <end position="144"/>
    </location>
</feature>
<dbReference type="InterPro" id="IPR051784">
    <property type="entry name" value="Nod_factor_ABC_transporter"/>
</dbReference>
<evidence type="ECO:0000256" key="5">
    <source>
        <dbReference type="SAM" id="Phobius"/>
    </source>
</evidence>
<proteinExistence type="predicted"/>
<evidence type="ECO:0000256" key="1">
    <source>
        <dbReference type="ARBA" id="ARBA00004141"/>
    </source>
</evidence>
<feature type="transmembrane region" description="Helical" evidence="5">
    <location>
        <begin position="93"/>
        <end position="118"/>
    </location>
</feature>
<sequence length="234" mass="24182">MVKAQGLIETKLLLRHGEQQLLSVIIPIGLLIAGAVIDFLPGGQGIDLIFPMVLAVAATSAGFTGQAIAVAFDRRYGALKRTGASGVSRSTIVSGKIIAVIALSLLQIVLLGFTAYALGFRTGITGIIVGLAVLLIGVGAFTAMGLSLGGSQSPELVLALANLLWFIMLGIVGWVMYSQGLGDNGLFTLIPTVAVAAGIAEAFAGVVPVYEFLVLVGWLAIASFTAMKCFRFEG</sequence>
<reference evidence="7 8" key="1">
    <citation type="submission" date="2019-04" db="EMBL/GenBank/DDBJ databases">
        <title>Corynebacterium endometrii sp. nov., isolated from the uterus of a cow with endometritis.</title>
        <authorList>
            <person name="Ballas P."/>
            <person name="Ruckert C."/>
            <person name="Wagener K."/>
            <person name="Drillich M."/>
            <person name="Kaempfer P."/>
            <person name="Busse H.-J."/>
            <person name="Ehling-Schulz M."/>
        </authorList>
    </citation>
    <scope>NUCLEOTIDE SEQUENCE [LARGE SCALE GENOMIC DNA]</scope>
    <source>
        <strain evidence="7 8">LMM-1653</strain>
    </source>
</reference>
<keyword evidence="4 5" id="KW-0472">Membrane</keyword>
<dbReference type="GO" id="GO:0016020">
    <property type="term" value="C:membrane"/>
    <property type="evidence" value="ECO:0007669"/>
    <property type="project" value="UniProtKB-SubCell"/>
</dbReference>
<protein>
    <submittedName>
        <fullName evidence="7">ABC-2 family transporter protein</fullName>
    </submittedName>
</protein>
<dbReference type="InterPro" id="IPR013525">
    <property type="entry name" value="ABC2_TM"/>
</dbReference>
<dbReference type="PANTHER" id="PTHR43229:SF2">
    <property type="entry name" value="NODULATION PROTEIN J"/>
    <property type="match status" value="1"/>
</dbReference>
<dbReference type="Proteomes" id="UP000296352">
    <property type="component" value="Chromosome"/>
</dbReference>
<dbReference type="PANTHER" id="PTHR43229">
    <property type="entry name" value="NODULATION PROTEIN J"/>
    <property type="match status" value="1"/>
</dbReference>
<evidence type="ECO:0000313" key="7">
    <source>
        <dbReference type="EMBL" id="QCB28477.1"/>
    </source>
</evidence>
<evidence type="ECO:0000256" key="3">
    <source>
        <dbReference type="ARBA" id="ARBA00022989"/>
    </source>
</evidence>
<evidence type="ECO:0000256" key="4">
    <source>
        <dbReference type="ARBA" id="ARBA00023136"/>
    </source>
</evidence>
<feature type="transmembrane region" description="Helical" evidence="5">
    <location>
        <begin position="21"/>
        <end position="42"/>
    </location>
</feature>
<dbReference type="KEGG" id="cee:CENDO_05990"/>
<keyword evidence="3 5" id="KW-1133">Transmembrane helix</keyword>
<dbReference type="AlphaFoldDB" id="A0A4P7QI51"/>
<feature type="transmembrane region" description="Helical" evidence="5">
    <location>
        <begin position="156"/>
        <end position="177"/>
    </location>
</feature>
<feature type="transmembrane region" description="Helical" evidence="5">
    <location>
        <begin position="189"/>
        <end position="221"/>
    </location>
</feature>
<comment type="subcellular location">
    <subcellularLocation>
        <location evidence="1">Membrane</location>
        <topology evidence="1">Multi-pass membrane protein</topology>
    </subcellularLocation>
</comment>
<dbReference type="OrthoDB" id="160207at2"/>
<keyword evidence="8" id="KW-1185">Reference proteome</keyword>
<evidence type="ECO:0000259" key="6">
    <source>
        <dbReference type="Pfam" id="PF12698"/>
    </source>
</evidence>
<feature type="domain" description="ABC-2 type transporter transmembrane" evidence="6">
    <location>
        <begin position="48"/>
        <end position="224"/>
    </location>
</feature>
<evidence type="ECO:0000256" key="2">
    <source>
        <dbReference type="ARBA" id="ARBA00022692"/>
    </source>
</evidence>
<evidence type="ECO:0000313" key="8">
    <source>
        <dbReference type="Proteomes" id="UP000296352"/>
    </source>
</evidence>